<dbReference type="RefSeq" id="WP_209693635.1">
    <property type="nucleotide sequence ID" value="NZ_BAAAVU010000011.1"/>
</dbReference>
<evidence type="ECO:0000256" key="1">
    <source>
        <dbReference type="SAM" id="MobiDB-lite"/>
    </source>
</evidence>
<comment type="caution">
    <text evidence="2">The sequence shown here is derived from an EMBL/GenBank/DDBJ whole genome shotgun (WGS) entry which is preliminary data.</text>
</comment>
<organism evidence="2 3">
    <name type="scientific">Kribbella aluminosa</name>
    <dbReference type="NCBI Taxonomy" id="416017"/>
    <lineage>
        <taxon>Bacteria</taxon>
        <taxon>Bacillati</taxon>
        <taxon>Actinomycetota</taxon>
        <taxon>Actinomycetes</taxon>
        <taxon>Propionibacteriales</taxon>
        <taxon>Kribbellaceae</taxon>
        <taxon>Kribbella</taxon>
    </lineage>
</organism>
<sequence>MSSIVPGPKKKLEEEITAARSGAKPLDASALSPSAPRQEQLTGLDDFPESLRTAIEAEHTRLTALETNRRKTADRAVPAVVESLDALLTQITDHLGKPRLFGKPTAVSEPTAEATELLGIPSGDLDTSPGRAEHRTALRTLKQLRAQLKDLETTPDHDRLTRLSTLTIRLSVALEATPDSATLIPLALTRFTQAIPDPQWTQTFPEKLATWKQALT</sequence>
<dbReference type="EMBL" id="JAGINT010000001">
    <property type="protein sequence ID" value="MBP2350605.1"/>
    <property type="molecule type" value="Genomic_DNA"/>
</dbReference>
<proteinExistence type="predicted"/>
<keyword evidence="3" id="KW-1185">Reference proteome</keyword>
<feature type="compositionally biased region" description="Polar residues" evidence="1">
    <location>
        <begin position="31"/>
        <end position="41"/>
    </location>
</feature>
<protein>
    <submittedName>
        <fullName evidence="2">Uncharacterized protein</fullName>
    </submittedName>
</protein>
<accession>A0ABS4UG71</accession>
<evidence type="ECO:0000313" key="3">
    <source>
        <dbReference type="Proteomes" id="UP000755585"/>
    </source>
</evidence>
<feature type="region of interest" description="Disordered" evidence="1">
    <location>
        <begin position="15"/>
        <end position="45"/>
    </location>
</feature>
<gene>
    <name evidence="2" type="ORF">JOF29_001688</name>
</gene>
<name>A0ABS4UG71_9ACTN</name>
<dbReference type="Proteomes" id="UP000755585">
    <property type="component" value="Unassembled WGS sequence"/>
</dbReference>
<reference evidence="2 3" key="1">
    <citation type="submission" date="2021-03" db="EMBL/GenBank/DDBJ databases">
        <title>Sequencing the genomes of 1000 actinobacteria strains.</title>
        <authorList>
            <person name="Klenk H.-P."/>
        </authorList>
    </citation>
    <scope>NUCLEOTIDE SEQUENCE [LARGE SCALE GENOMIC DNA]</scope>
    <source>
        <strain evidence="2 3">DSM 18824</strain>
    </source>
</reference>
<evidence type="ECO:0000313" key="2">
    <source>
        <dbReference type="EMBL" id="MBP2350605.1"/>
    </source>
</evidence>